<protein>
    <submittedName>
        <fullName evidence="5">Lipase</fullName>
    </submittedName>
</protein>
<comment type="caution">
    <text evidence="5">The sequence shown here is derived from an EMBL/GenBank/DDBJ whole genome shotgun (WGS) entry which is preliminary data.</text>
</comment>
<dbReference type="Pfam" id="PF13472">
    <property type="entry name" value="Lipase_GDSL_2"/>
    <property type="match status" value="1"/>
</dbReference>
<feature type="disulfide bond" evidence="2">
    <location>
        <begin position="162"/>
        <end position="178"/>
    </location>
</feature>
<keyword evidence="3" id="KW-0812">Transmembrane</keyword>
<feature type="domain" description="SGNH hydrolase-type esterase" evidence="4">
    <location>
        <begin position="66"/>
        <end position="303"/>
    </location>
</feature>
<dbReference type="GO" id="GO:0016788">
    <property type="term" value="F:hydrolase activity, acting on ester bonds"/>
    <property type="evidence" value="ECO:0007669"/>
    <property type="project" value="InterPro"/>
</dbReference>
<evidence type="ECO:0000256" key="1">
    <source>
        <dbReference type="PIRSR" id="PIRSR637460-1"/>
    </source>
</evidence>
<dbReference type="RefSeq" id="WP_083013830.1">
    <property type="nucleotide sequence ID" value="NZ_MVII01000005.1"/>
</dbReference>
<reference evidence="5 6" key="1">
    <citation type="submission" date="2016-12" db="EMBL/GenBank/DDBJ databases">
        <title>The new phylogeny of genus Mycobacterium.</title>
        <authorList>
            <person name="Tortoli E."/>
            <person name="Trovato A."/>
            <person name="Cirillo D.M."/>
        </authorList>
    </citation>
    <scope>NUCLEOTIDE SEQUENCE [LARGE SCALE GENOMIC DNA]</scope>
    <source>
        <strain evidence="5 6">CCUG 66554</strain>
    </source>
</reference>
<dbReference type="CDD" id="cd01823">
    <property type="entry name" value="SEST_like"/>
    <property type="match status" value="1"/>
</dbReference>
<evidence type="ECO:0000256" key="3">
    <source>
        <dbReference type="SAM" id="Phobius"/>
    </source>
</evidence>
<keyword evidence="2" id="KW-1015">Disulfide bond</keyword>
<dbReference type="Proteomes" id="UP000192434">
    <property type="component" value="Unassembled WGS sequence"/>
</dbReference>
<keyword evidence="3" id="KW-1133">Transmembrane helix</keyword>
<feature type="disulfide bond" evidence="2">
    <location>
        <begin position="88"/>
        <end position="112"/>
    </location>
</feature>
<dbReference type="STRING" id="1578165.BKG68_22790"/>
<dbReference type="OrthoDB" id="5503950at2"/>
<feature type="active site" description="Nucleophile" evidence="1">
    <location>
        <position position="70"/>
    </location>
</feature>
<dbReference type="EMBL" id="MVII01000005">
    <property type="protein sequence ID" value="ORB59804.1"/>
    <property type="molecule type" value="Genomic_DNA"/>
</dbReference>
<feature type="active site" evidence="1">
    <location>
        <position position="301"/>
    </location>
</feature>
<dbReference type="InterPro" id="IPR036514">
    <property type="entry name" value="SGNH_hydro_sf"/>
</dbReference>
<feature type="disulfide bond" evidence="2">
    <location>
        <begin position="228"/>
        <end position="277"/>
    </location>
</feature>
<dbReference type="AlphaFoldDB" id="A0A1X0JAL5"/>
<evidence type="ECO:0000313" key="5">
    <source>
        <dbReference type="EMBL" id="ORB59804.1"/>
    </source>
</evidence>
<organism evidence="5 6">
    <name type="scientific">Mycobacteroides saopaulense</name>
    <dbReference type="NCBI Taxonomy" id="1578165"/>
    <lineage>
        <taxon>Bacteria</taxon>
        <taxon>Bacillati</taxon>
        <taxon>Actinomycetota</taxon>
        <taxon>Actinomycetes</taxon>
        <taxon>Mycobacteriales</taxon>
        <taxon>Mycobacteriaceae</taxon>
        <taxon>Mycobacteroides</taxon>
    </lineage>
</organism>
<name>A0A1X0JAL5_9MYCO</name>
<dbReference type="SUPFAM" id="SSF52266">
    <property type="entry name" value="SGNH hydrolase"/>
    <property type="match status" value="1"/>
</dbReference>
<dbReference type="InterPro" id="IPR037460">
    <property type="entry name" value="SEST-like"/>
</dbReference>
<dbReference type="Gene3D" id="3.40.50.1110">
    <property type="entry name" value="SGNH hydrolase"/>
    <property type="match status" value="1"/>
</dbReference>
<sequence length="321" mass="33975">MSSSPEETDPLPDEVAQRSRPARGLLLALKVFGAFVVAVLIVAGTATALIAYQGMRAPAGNHDYVALGSSFGAGPGVPGRDRTSPILCIRSANNYAHQLATLRHLDLTDVTCSGATAQNVLHGGQYFQPPQLDAVRSTTKLVTITAGGNDIYYLPNLFAWSCAKDPGAVSFTWRLSVCDAKSDDNVDGAVQQVGMSLQEIGREAHRRAPGATVVYVDYTTVLPDTGYCPDRLPITNAQFDRARTLAKTLAATTNEAAHATGSLLVSAAALTHGHDICSADPWVYGYTFSATPLNYGPMAYHPTLRAMTVIAAGINKALNAR</sequence>
<accession>A0A1X0JAL5</accession>
<dbReference type="PANTHER" id="PTHR37981">
    <property type="entry name" value="LIPASE 2"/>
    <property type="match status" value="1"/>
</dbReference>
<dbReference type="InterPro" id="IPR013830">
    <property type="entry name" value="SGNH_hydro"/>
</dbReference>
<dbReference type="PANTHER" id="PTHR37981:SF1">
    <property type="entry name" value="SGNH HYDROLASE-TYPE ESTERASE DOMAIN-CONTAINING PROTEIN"/>
    <property type="match status" value="1"/>
</dbReference>
<feature type="transmembrane region" description="Helical" evidence="3">
    <location>
        <begin position="27"/>
        <end position="52"/>
    </location>
</feature>
<keyword evidence="3" id="KW-0472">Membrane</keyword>
<evidence type="ECO:0000256" key="2">
    <source>
        <dbReference type="PIRSR" id="PIRSR637460-2"/>
    </source>
</evidence>
<proteinExistence type="predicted"/>
<dbReference type="GO" id="GO:0006629">
    <property type="term" value="P:lipid metabolic process"/>
    <property type="evidence" value="ECO:0007669"/>
    <property type="project" value="TreeGrafter"/>
</dbReference>
<evidence type="ECO:0000313" key="6">
    <source>
        <dbReference type="Proteomes" id="UP000192434"/>
    </source>
</evidence>
<evidence type="ECO:0000259" key="4">
    <source>
        <dbReference type="Pfam" id="PF13472"/>
    </source>
</evidence>
<gene>
    <name evidence="5" type="ORF">BST43_05590</name>
</gene>